<evidence type="ECO:0000256" key="7">
    <source>
        <dbReference type="ARBA" id="ARBA00022842"/>
    </source>
</evidence>
<dbReference type="GO" id="GO:0004326">
    <property type="term" value="F:tetrahydrofolylpolyglutamate synthase activity"/>
    <property type="evidence" value="ECO:0007669"/>
    <property type="project" value="InterPro"/>
</dbReference>
<dbReference type="InterPro" id="IPR001645">
    <property type="entry name" value="Folylpolyglutamate_synth"/>
</dbReference>
<keyword evidence="6" id="KW-0067">ATP-binding</keyword>
<dbReference type="AlphaFoldDB" id="A0AAN8ICL3"/>
<dbReference type="GO" id="GO:0005829">
    <property type="term" value="C:cytosol"/>
    <property type="evidence" value="ECO:0007669"/>
    <property type="project" value="TreeGrafter"/>
</dbReference>
<reference evidence="10 11" key="1">
    <citation type="submission" date="2022-12" db="EMBL/GenBank/DDBJ databases">
        <title>Genomic features and morphological characterization of a novel Knufia sp. strain isolated from spacecraft assembly facility.</title>
        <authorList>
            <person name="Teixeira M."/>
            <person name="Chander A.M."/>
            <person name="Stajich J.E."/>
            <person name="Venkateswaran K."/>
        </authorList>
    </citation>
    <scope>NUCLEOTIDE SEQUENCE [LARGE SCALE GENOMIC DNA]</scope>
    <source>
        <strain evidence="10 11">FJI-L2-BK-P2</strain>
    </source>
</reference>
<comment type="caution">
    <text evidence="10">The sequence shown here is derived from an EMBL/GenBank/DDBJ whole genome shotgun (WGS) entry which is preliminary data.</text>
</comment>
<gene>
    <name evidence="10" type="primary">FOL3</name>
    <name evidence="10" type="ORF">OHC33_000573</name>
</gene>
<evidence type="ECO:0000256" key="3">
    <source>
        <dbReference type="ARBA" id="ARBA00022723"/>
    </source>
</evidence>
<feature type="region of interest" description="Disordered" evidence="8">
    <location>
        <begin position="424"/>
        <end position="443"/>
    </location>
</feature>
<evidence type="ECO:0000256" key="5">
    <source>
        <dbReference type="ARBA" id="ARBA00022741"/>
    </source>
</evidence>
<evidence type="ECO:0000313" key="11">
    <source>
        <dbReference type="Proteomes" id="UP001316803"/>
    </source>
</evidence>
<dbReference type="PANTHER" id="PTHR11136">
    <property type="entry name" value="FOLYLPOLYGLUTAMATE SYNTHASE-RELATED"/>
    <property type="match status" value="1"/>
</dbReference>
<comment type="similarity">
    <text evidence="1">Belongs to the folylpolyglutamate synthase family.</text>
</comment>
<sequence>MINLGLKRITRLLQHISQTQFHQPQFNPPWKAVHIAGTNGKGSVAAYLSALLRRQGRREDGKPLRVGRFTSPHFIDRWDCICINDQPVAEDVFLRAERDVKAIATRVEEELREEARNAFSGKGFGEERSIEQIEKDARPTEFEILTAIAFTIFSQAIPETCDIAVVECGLGGRLDATNVLPDSAIAVSVITSIGLDHVDMLGGSLGSIVREKCGIVRTDVPVVINADRRSQATEMVKAEIEGRFEHKDIASNDDAIARLTIETRDTNHARTEQDYLHDKQPSMLSLLPHQRSNFALALTAFDYAAGAVRKQDKNIGSVDSKAIWEDIIQDASKSYPARLQMLQPGWLEGTGHDQDLPSLNGAEVLLDGAHNTQSARVLRDFVNSQVLTRHGSNHNGRPEIWIIALSSTKPPAEVLGTLFTQQQVTASDSAPSDPTDGSLPPSETTRVIFTSFGPVDGMPWVKPASTEVLLQCATELGLSQNVEAITSNIVEALDAVETSLNVLTGKAEREQAHEPCIVIAGSLYLCSDFLRYTLASSAGSPGHQDANVRAEISAALAFEGSNRRQSAILSITAESCSWVWDAGLRDFLEGPENIFWISGKPGSVLFDYKSGEAMANTIEGLLRSLVDQLSRSCSKSRELIQESEIIQSGANLGTEVFIDLITRIVDTENKRFCAFVDGIDEYSGNQPQLVTILLDMQERTGIKLCLASRNIPAFETRLRGRPGFKMQDYNSHSITSYLVALTEELAVRFKNPCPQEVVELIEQRAAGVVLWARFAFANILEGCVLQEPVDTLKDRVAELPREMEGLYWATLQRVPCELIAEAALCLFLIDEADYLMSTLELLTLVQAAVCDYPSEIMLPKYLTLEQFEYRLCGMLGGLVSFIGQSPVQYLEEWDIVTREISIRRVPDEVEPEEIRTVETVHETMSAYLAKSAWVWTRLPSVFCESVPGSILKLYSTPGGQPVIKYNLKFVEDPNRAAVKGRGHVVTNQSVLAYCSTRTLLCLRDHDYKRDACDFRIAEVTIENLISTLLFRGFARWLTINDMSSGRFVPSRLYGAGMQFYT</sequence>
<dbReference type="SUPFAM" id="SSF53244">
    <property type="entry name" value="MurD-like peptide ligases, peptide-binding domain"/>
    <property type="match status" value="1"/>
</dbReference>
<dbReference type="InterPro" id="IPR056884">
    <property type="entry name" value="NPHP3-like_N"/>
</dbReference>
<dbReference type="NCBIfam" id="TIGR01499">
    <property type="entry name" value="folC"/>
    <property type="match status" value="1"/>
</dbReference>
<dbReference type="PANTHER" id="PTHR11136:SF0">
    <property type="entry name" value="DIHYDROFOLATE SYNTHETASE-RELATED"/>
    <property type="match status" value="1"/>
</dbReference>
<dbReference type="Pfam" id="PF24883">
    <property type="entry name" value="NPHP3_N"/>
    <property type="match status" value="1"/>
</dbReference>
<feature type="domain" description="Nephrocystin 3-like N-terminal" evidence="9">
    <location>
        <begin position="608"/>
        <end position="709"/>
    </location>
</feature>
<keyword evidence="11" id="KW-1185">Reference proteome</keyword>
<evidence type="ECO:0000259" key="9">
    <source>
        <dbReference type="Pfam" id="PF24883"/>
    </source>
</evidence>
<proteinExistence type="inferred from homology"/>
<organism evidence="10 11">
    <name type="scientific">Knufia fluminis</name>
    <dbReference type="NCBI Taxonomy" id="191047"/>
    <lineage>
        <taxon>Eukaryota</taxon>
        <taxon>Fungi</taxon>
        <taxon>Dikarya</taxon>
        <taxon>Ascomycota</taxon>
        <taxon>Pezizomycotina</taxon>
        <taxon>Eurotiomycetes</taxon>
        <taxon>Chaetothyriomycetidae</taxon>
        <taxon>Chaetothyriales</taxon>
        <taxon>Trichomeriaceae</taxon>
        <taxon>Knufia</taxon>
    </lineage>
</organism>
<name>A0AAN8ICL3_9EURO</name>
<keyword evidence="7" id="KW-0460">Magnesium</keyword>
<dbReference type="EMBL" id="JAKLMC020000001">
    <property type="protein sequence ID" value="KAK5958730.1"/>
    <property type="molecule type" value="Genomic_DNA"/>
</dbReference>
<dbReference type="GO" id="GO:0005739">
    <property type="term" value="C:mitochondrion"/>
    <property type="evidence" value="ECO:0007669"/>
    <property type="project" value="TreeGrafter"/>
</dbReference>
<dbReference type="Gene3D" id="3.90.190.20">
    <property type="entry name" value="Mur ligase, C-terminal domain"/>
    <property type="match status" value="1"/>
</dbReference>
<keyword evidence="4" id="KW-0677">Repeat</keyword>
<evidence type="ECO:0000313" key="10">
    <source>
        <dbReference type="EMBL" id="KAK5958730.1"/>
    </source>
</evidence>
<dbReference type="Gene3D" id="3.40.1190.10">
    <property type="entry name" value="Mur-like, catalytic domain"/>
    <property type="match status" value="1"/>
</dbReference>
<accession>A0AAN8ICL3</accession>
<dbReference type="InterPro" id="IPR036565">
    <property type="entry name" value="Mur-like_cat_sf"/>
</dbReference>
<dbReference type="InterPro" id="IPR036615">
    <property type="entry name" value="Mur_ligase_C_dom_sf"/>
</dbReference>
<dbReference type="EC" id="6.3.2.12" evidence="10"/>
<evidence type="ECO:0000256" key="8">
    <source>
        <dbReference type="SAM" id="MobiDB-lite"/>
    </source>
</evidence>
<dbReference type="GO" id="GO:0005524">
    <property type="term" value="F:ATP binding"/>
    <property type="evidence" value="ECO:0007669"/>
    <property type="project" value="UniProtKB-KW"/>
</dbReference>
<evidence type="ECO:0000256" key="2">
    <source>
        <dbReference type="ARBA" id="ARBA00022598"/>
    </source>
</evidence>
<dbReference type="PROSITE" id="PS01012">
    <property type="entry name" value="FOLYLPOLYGLU_SYNT_2"/>
    <property type="match status" value="1"/>
</dbReference>
<dbReference type="Proteomes" id="UP001316803">
    <property type="component" value="Unassembled WGS sequence"/>
</dbReference>
<keyword evidence="5" id="KW-0547">Nucleotide-binding</keyword>
<evidence type="ECO:0000256" key="1">
    <source>
        <dbReference type="ARBA" id="ARBA00008276"/>
    </source>
</evidence>
<dbReference type="GO" id="GO:0046872">
    <property type="term" value="F:metal ion binding"/>
    <property type="evidence" value="ECO:0007669"/>
    <property type="project" value="UniProtKB-KW"/>
</dbReference>
<evidence type="ECO:0000256" key="6">
    <source>
        <dbReference type="ARBA" id="ARBA00022840"/>
    </source>
</evidence>
<dbReference type="InterPro" id="IPR018109">
    <property type="entry name" value="Folylpolyglutamate_synth_CS"/>
</dbReference>
<keyword evidence="3" id="KW-0479">Metal-binding</keyword>
<evidence type="ECO:0000256" key="4">
    <source>
        <dbReference type="ARBA" id="ARBA00022737"/>
    </source>
</evidence>
<dbReference type="SUPFAM" id="SSF53623">
    <property type="entry name" value="MurD-like peptide ligases, catalytic domain"/>
    <property type="match status" value="1"/>
</dbReference>
<protein>
    <submittedName>
        <fullName evidence="10">Folylpolyglutamate synthase</fullName>
        <ecNumber evidence="10">6.3.2.12</ecNumber>
    </submittedName>
</protein>
<dbReference type="GO" id="GO:0008841">
    <property type="term" value="F:dihydrofolate synthase activity"/>
    <property type="evidence" value="ECO:0007669"/>
    <property type="project" value="UniProtKB-EC"/>
</dbReference>
<keyword evidence="2 10" id="KW-0436">Ligase</keyword>